<dbReference type="VEuPathDB" id="FungiDB:ACJ73_01404"/>
<feature type="compositionally biased region" description="Polar residues" evidence="1">
    <location>
        <begin position="69"/>
        <end position="81"/>
    </location>
</feature>
<feature type="compositionally biased region" description="Low complexity" evidence="1">
    <location>
        <begin position="89"/>
        <end position="100"/>
    </location>
</feature>
<feature type="region of interest" description="Disordered" evidence="1">
    <location>
        <begin position="1"/>
        <end position="117"/>
    </location>
</feature>
<protein>
    <submittedName>
        <fullName evidence="2">Uncharacterized protein</fullName>
    </submittedName>
</protein>
<feature type="compositionally biased region" description="Pro residues" evidence="1">
    <location>
        <begin position="19"/>
        <end position="33"/>
    </location>
</feature>
<evidence type="ECO:0000256" key="1">
    <source>
        <dbReference type="SAM" id="MobiDB-lite"/>
    </source>
</evidence>
<dbReference type="Proteomes" id="UP000242791">
    <property type="component" value="Unassembled WGS sequence"/>
</dbReference>
<proteinExistence type="predicted"/>
<accession>A0A1J9RF42</accession>
<evidence type="ECO:0000313" key="2">
    <source>
        <dbReference type="EMBL" id="OJD27199.1"/>
    </source>
</evidence>
<dbReference type="AlphaFoldDB" id="A0A1J9RF42"/>
<name>A0A1J9RF42_9EURO</name>
<evidence type="ECO:0000313" key="3">
    <source>
        <dbReference type="Proteomes" id="UP000242791"/>
    </source>
</evidence>
<comment type="caution">
    <text evidence="2">The sequence shown here is derived from an EMBL/GenBank/DDBJ whole genome shotgun (WGS) entry which is preliminary data.</text>
</comment>
<reference evidence="2 3" key="1">
    <citation type="submission" date="2015-08" db="EMBL/GenBank/DDBJ databases">
        <title>Emmonsia species relationships and genome sequence.</title>
        <authorList>
            <person name="Cuomo C.A."/>
            <person name="Schwartz I.S."/>
            <person name="Kenyon C."/>
            <person name="De Hoog G.S."/>
            <person name="Govender N.P."/>
            <person name="Botha A."/>
            <person name="Moreno L."/>
            <person name="De Vries M."/>
            <person name="Munoz J.F."/>
            <person name="Stielow J.B."/>
        </authorList>
    </citation>
    <scope>NUCLEOTIDE SEQUENCE [LARGE SCALE GENOMIC DNA]</scope>
    <source>
        <strain evidence="2 3">EI222</strain>
    </source>
</reference>
<organism evidence="2 3">
    <name type="scientific">Blastomyces percursus</name>
    <dbReference type="NCBI Taxonomy" id="1658174"/>
    <lineage>
        <taxon>Eukaryota</taxon>
        <taxon>Fungi</taxon>
        <taxon>Dikarya</taxon>
        <taxon>Ascomycota</taxon>
        <taxon>Pezizomycotina</taxon>
        <taxon>Eurotiomycetes</taxon>
        <taxon>Eurotiomycetidae</taxon>
        <taxon>Onygenales</taxon>
        <taxon>Ajellomycetaceae</taxon>
        <taxon>Blastomyces</taxon>
    </lineage>
</organism>
<keyword evidence="3" id="KW-1185">Reference proteome</keyword>
<gene>
    <name evidence="2" type="ORF">ACJ73_01404</name>
</gene>
<dbReference type="EMBL" id="LGTZ01000127">
    <property type="protein sequence ID" value="OJD27199.1"/>
    <property type="molecule type" value="Genomic_DNA"/>
</dbReference>
<sequence>MRIPSFQLPAHSPSKSPVSQPPKLPHLLPPIPNRPVTSSTSLQPTSPRPRSPETPGSDFDRALEELDSTVGNNTSRPLSQNQGDGDGQGPPSSSSSSSSSLVASDNDFLSGNEYGNTVKDEAVVKSDSEALSAKFQVHRSGVNQFHL</sequence>
<feature type="compositionally biased region" description="Polar residues" evidence="1">
    <location>
        <begin position="101"/>
        <end position="115"/>
    </location>
</feature>